<dbReference type="Gene3D" id="3.90.1210.10">
    <property type="entry name" value="Antifreeze-like/N-acetylneuraminic acid synthase C-terminal domain"/>
    <property type="match status" value="1"/>
</dbReference>
<keyword evidence="6" id="KW-0966">Cell projection</keyword>
<reference evidence="6" key="1">
    <citation type="journal article" date="2014" name="Int. J. Syst. Evol. Microbiol.">
        <title>Complete genome sequence of Corynebacterium casei LMG S-19264T (=DSM 44701T), isolated from a smear-ripened cheese.</title>
        <authorList>
            <consortium name="US DOE Joint Genome Institute (JGI-PGF)"/>
            <person name="Walter F."/>
            <person name="Albersmeier A."/>
            <person name="Kalinowski J."/>
            <person name="Ruckert C."/>
        </authorList>
    </citation>
    <scope>NUCLEOTIDE SEQUENCE</scope>
    <source>
        <strain evidence="6">VKM B-1606</strain>
    </source>
</reference>
<gene>
    <name evidence="6" type="primary">flgA</name>
    <name evidence="6" type="ORF">GCM10008170_01410</name>
    <name evidence="7" type="ORF">JOD31_001289</name>
</gene>
<sequence length="309" mass="31694">MIRLAAFAAVLLASSAAFAAPTLRAEALVSAEIVTLGDLADDAGADAGVALFRAPDYGLTGAVPADVVIAAARRAGVEDVSAGLVSEIAVTRLGRSVTGDQVMEAIAARAAADLGAEPSAMRVTLDDDRPVHLSPQNRGAVEVSQFALDSRTGRFEALLGADRGARGTRVTGAVVETVEVAVTARPLARGEVLRDADLIVERRPKAGNGGAVDLEGARGLATRRALREGQTFRANDLMRPQHVERGGFVTLVYGGSGMSLSLKAKALASGAQGDLIDVQNVQSKRIVSGVVTGPSEVTVTAAPTAIARR</sequence>
<dbReference type="InterPro" id="IPR013974">
    <property type="entry name" value="SAF"/>
</dbReference>
<proteinExistence type="predicted"/>
<organism evidence="6 9">
    <name type="scientific">Methylopila capsulata</name>
    <dbReference type="NCBI Taxonomy" id="61654"/>
    <lineage>
        <taxon>Bacteria</taxon>
        <taxon>Pseudomonadati</taxon>
        <taxon>Pseudomonadota</taxon>
        <taxon>Alphaproteobacteria</taxon>
        <taxon>Hyphomicrobiales</taxon>
        <taxon>Methylopilaceae</taxon>
        <taxon>Methylopila</taxon>
    </lineage>
</organism>
<name>A0A9W6IPH0_9HYPH</name>
<keyword evidence="6" id="KW-0969">Cilium</keyword>
<evidence type="ECO:0000256" key="4">
    <source>
        <dbReference type="SAM" id="SignalP"/>
    </source>
</evidence>
<keyword evidence="2 4" id="KW-0732">Signal</keyword>
<evidence type="ECO:0000313" key="7">
    <source>
        <dbReference type="EMBL" id="MBM7851064.1"/>
    </source>
</evidence>
<dbReference type="Proteomes" id="UP000758856">
    <property type="component" value="Unassembled WGS sequence"/>
</dbReference>
<dbReference type="InterPro" id="IPR017585">
    <property type="entry name" value="SAF_FlgA"/>
</dbReference>
<evidence type="ECO:0000313" key="9">
    <source>
        <dbReference type="Proteomes" id="UP001143400"/>
    </source>
</evidence>
<evidence type="ECO:0000313" key="8">
    <source>
        <dbReference type="Proteomes" id="UP000758856"/>
    </source>
</evidence>
<reference evidence="7 8" key="2">
    <citation type="submission" date="2021-01" db="EMBL/GenBank/DDBJ databases">
        <title>Genomic Encyclopedia of Type Strains, Phase IV (KMG-IV): sequencing the most valuable type-strain genomes for metagenomic binning, comparative biology and taxonomic classification.</title>
        <authorList>
            <person name="Goeker M."/>
        </authorList>
    </citation>
    <scope>NUCLEOTIDE SEQUENCE [LARGE SCALE GENOMIC DNA]</scope>
    <source>
        <strain evidence="7 8">DSM 6130</strain>
    </source>
</reference>
<evidence type="ECO:0000256" key="1">
    <source>
        <dbReference type="ARBA" id="ARBA00004418"/>
    </source>
</evidence>
<keyword evidence="3" id="KW-0574">Periplasm</keyword>
<dbReference type="RefSeq" id="WP_204949488.1">
    <property type="nucleotide sequence ID" value="NZ_BSFF01000001.1"/>
</dbReference>
<keyword evidence="8" id="KW-1185">Reference proteome</keyword>
<evidence type="ECO:0000256" key="3">
    <source>
        <dbReference type="ARBA" id="ARBA00022764"/>
    </source>
</evidence>
<dbReference type="AlphaFoldDB" id="A0A9W6IPH0"/>
<protein>
    <submittedName>
        <fullName evidence="7">Flagella basal body P-ring formation protein FlgA</fullName>
    </submittedName>
    <submittedName>
        <fullName evidence="6">Flagellar basal body P-ring biosynthesis protein FlgA</fullName>
    </submittedName>
</protein>
<dbReference type="PANTHER" id="PTHR36307">
    <property type="entry name" value="FLAGELLA BASAL BODY P-RING FORMATION PROTEIN FLGA"/>
    <property type="match status" value="1"/>
</dbReference>
<dbReference type="EMBL" id="BSFF01000001">
    <property type="protein sequence ID" value="GLK54122.1"/>
    <property type="molecule type" value="Genomic_DNA"/>
</dbReference>
<feature type="chain" id="PRO_5040961293" evidence="4">
    <location>
        <begin position="20"/>
        <end position="309"/>
    </location>
</feature>
<dbReference type="EMBL" id="JAFBCY010000002">
    <property type="protein sequence ID" value="MBM7851064.1"/>
    <property type="molecule type" value="Genomic_DNA"/>
</dbReference>
<dbReference type="GO" id="GO:0044780">
    <property type="term" value="P:bacterial-type flagellum assembly"/>
    <property type="evidence" value="ECO:0007669"/>
    <property type="project" value="InterPro"/>
</dbReference>
<dbReference type="InterPro" id="IPR039246">
    <property type="entry name" value="Flagellar_FlgA"/>
</dbReference>
<evidence type="ECO:0000256" key="2">
    <source>
        <dbReference type="ARBA" id="ARBA00022729"/>
    </source>
</evidence>
<keyword evidence="6" id="KW-0282">Flagellum</keyword>
<dbReference type="Proteomes" id="UP001143400">
    <property type="component" value="Unassembled WGS sequence"/>
</dbReference>
<feature type="signal peptide" evidence="4">
    <location>
        <begin position="1"/>
        <end position="19"/>
    </location>
</feature>
<dbReference type="Gene3D" id="2.30.30.760">
    <property type="match status" value="1"/>
</dbReference>
<evidence type="ECO:0000259" key="5">
    <source>
        <dbReference type="SMART" id="SM00858"/>
    </source>
</evidence>
<feature type="domain" description="SAF" evidence="5">
    <location>
        <begin position="178"/>
        <end position="238"/>
    </location>
</feature>
<dbReference type="SMART" id="SM00858">
    <property type="entry name" value="SAF"/>
    <property type="match status" value="1"/>
</dbReference>
<accession>A0A9W6IPH0</accession>
<evidence type="ECO:0000313" key="6">
    <source>
        <dbReference type="EMBL" id="GLK54122.1"/>
    </source>
</evidence>
<dbReference type="CDD" id="cd11614">
    <property type="entry name" value="SAF_CpaB_FlgA_like"/>
    <property type="match status" value="1"/>
</dbReference>
<reference evidence="6" key="3">
    <citation type="submission" date="2023-01" db="EMBL/GenBank/DDBJ databases">
        <authorList>
            <person name="Sun Q."/>
            <person name="Evtushenko L."/>
        </authorList>
    </citation>
    <scope>NUCLEOTIDE SEQUENCE</scope>
    <source>
        <strain evidence="6">VKM B-1606</strain>
    </source>
</reference>
<dbReference type="Pfam" id="PF13144">
    <property type="entry name" value="ChapFlgA"/>
    <property type="match status" value="1"/>
</dbReference>
<dbReference type="NCBIfam" id="TIGR03170">
    <property type="entry name" value="flgA_cterm"/>
    <property type="match status" value="1"/>
</dbReference>
<comment type="caution">
    <text evidence="6">The sequence shown here is derived from an EMBL/GenBank/DDBJ whole genome shotgun (WGS) entry which is preliminary data.</text>
</comment>
<comment type="subcellular location">
    <subcellularLocation>
        <location evidence="1">Periplasm</location>
    </subcellularLocation>
</comment>
<dbReference type="GO" id="GO:0042597">
    <property type="term" value="C:periplasmic space"/>
    <property type="evidence" value="ECO:0007669"/>
    <property type="project" value="UniProtKB-SubCell"/>
</dbReference>
<dbReference type="PANTHER" id="PTHR36307:SF1">
    <property type="entry name" value="FLAGELLA BASAL BODY P-RING FORMATION PROTEIN FLGA"/>
    <property type="match status" value="1"/>
</dbReference>